<reference evidence="2 3" key="1">
    <citation type="submission" date="2018-03" db="EMBL/GenBank/DDBJ databases">
        <title>Genomic Encyclopedia of Archaeal and Bacterial Type Strains, Phase II (KMG-II): from individual species to whole genera.</title>
        <authorList>
            <person name="Goeker M."/>
        </authorList>
    </citation>
    <scope>NUCLEOTIDE SEQUENCE [LARGE SCALE GENOMIC DNA]</scope>
    <source>
        <strain evidence="2 3">DSM 100673</strain>
    </source>
</reference>
<proteinExistence type="predicted"/>
<keyword evidence="1" id="KW-1133">Transmembrane helix</keyword>
<keyword evidence="3" id="KW-1185">Reference proteome</keyword>
<feature type="transmembrane region" description="Helical" evidence="1">
    <location>
        <begin position="32"/>
        <end position="53"/>
    </location>
</feature>
<sequence length="180" mass="20413">MVCAHICRSGLLREHYSCFSFVVGSQFLPSTYWAKVTYFPRIVIAAIMCLHGLHLFKKNAEINERIYGKFKRAFIIIVSPLLCYGFAALTLTATFPMKWALFASETVEIEFVVDNPNRRNRKYCRRSISLEGLPPGLDRICGVTEDFASRLEAGSKIVVIGQGTSIGVFPRRLREFQADH</sequence>
<dbReference type="EMBL" id="PYGJ01000010">
    <property type="protein sequence ID" value="PSL18560.1"/>
    <property type="molecule type" value="Genomic_DNA"/>
</dbReference>
<evidence type="ECO:0000313" key="3">
    <source>
        <dbReference type="Proteomes" id="UP000240418"/>
    </source>
</evidence>
<gene>
    <name evidence="2" type="ORF">CLV88_110141</name>
</gene>
<evidence type="ECO:0000256" key="1">
    <source>
        <dbReference type="SAM" id="Phobius"/>
    </source>
</evidence>
<organism evidence="2 3">
    <name type="scientific">Shimia abyssi</name>
    <dbReference type="NCBI Taxonomy" id="1662395"/>
    <lineage>
        <taxon>Bacteria</taxon>
        <taxon>Pseudomonadati</taxon>
        <taxon>Pseudomonadota</taxon>
        <taxon>Alphaproteobacteria</taxon>
        <taxon>Rhodobacterales</taxon>
        <taxon>Roseobacteraceae</taxon>
    </lineage>
</organism>
<comment type="caution">
    <text evidence="2">The sequence shown here is derived from an EMBL/GenBank/DDBJ whole genome shotgun (WGS) entry which is preliminary data.</text>
</comment>
<dbReference type="Proteomes" id="UP000240418">
    <property type="component" value="Unassembled WGS sequence"/>
</dbReference>
<name>A0A2P8FA25_9RHOB</name>
<dbReference type="AlphaFoldDB" id="A0A2P8FA25"/>
<evidence type="ECO:0000313" key="2">
    <source>
        <dbReference type="EMBL" id="PSL18560.1"/>
    </source>
</evidence>
<keyword evidence="1" id="KW-0812">Transmembrane</keyword>
<accession>A0A2P8FA25</accession>
<protein>
    <submittedName>
        <fullName evidence="2">Uncharacterized protein</fullName>
    </submittedName>
</protein>
<feature type="transmembrane region" description="Helical" evidence="1">
    <location>
        <begin position="73"/>
        <end position="95"/>
    </location>
</feature>
<keyword evidence="1" id="KW-0472">Membrane</keyword>